<gene>
    <name evidence="1" type="ORF">AM506_12955</name>
</gene>
<evidence type="ECO:0000313" key="1">
    <source>
        <dbReference type="EMBL" id="KPL59101.1"/>
    </source>
</evidence>
<dbReference type="eggNOG" id="ENOG503345V">
    <property type="taxonomic scope" value="Bacteria"/>
</dbReference>
<comment type="caution">
    <text evidence="1">The sequence shown here is derived from an EMBL/GenBank/DDBJ whole genome shotgun (WGS) entry which is preliminary data.</text>
</comment>
<accession>A0A0P6WNQ2</accession>
<name>A0A0P6WNQ2_9BACI</name>
<dbReference type="InterPro" id="IPR015947">
    <property type="entry name" value="PUA-like_sf"/>
</dbReference>
<dbReference type="RefSeq" id="WP_060672912.1">
    <property type="nucleotide sequence ID" value="NZ_JBCNGU010000003.1"/>
</dbReference>
<sequence>MGMGLELNTMIVTKGKEVRKEENLFQLQKDGYRLYPMHLPIDVKKTKHSDPSGFGRIEKMEWKDDKTTIVYRLISLNSTN</sequence>
<protein>
    <recommendedName>
        <fullName evidence="3">DUF2584 domain-containing protein</fullName>
    </recommendedName>
</protein>
<proteinExistence type="predicted"/>
<reference evidence="1 2" key="1">
    <citation type="submission" date="2015-08" db="EMBL/GenBank/DDBJ databases">
        <title>Draft Genome Sequence of Bacillus vietnamensis UCD-SED5.</title>
        <authorList>
            <person name="Lee R.D."/>
            <person name="Jospin G."/>
            <person name="Lang J.M."/>
            <person name="Coil D.A."/>
            <person name="Eisen J.A."/>
        </authorList>
    </citation>
    <scope>NUCLEOTIDE SEQUENCE [LARGE SCALE GENOMIC DNA]</scope>
    <source>
        <strain evidence="1 2">UCD-SED5</strain>
    </source>
</reference>
<dbReference type="AlphaFoldDB" id="A0A0P6WNQ2"/>
<dbReference type="Gene3D" id="2.40.240.20">
    <property type="entry name" value="Hypothetical PUA domain-like, domain 1"/>
    <property type="match status" value="1"/>
</dbReference>
<dbReference type="SUPFAM" id="SSF88697">
    <property type="entry name" value="PUA domain-like"/>
    <property type="match status" value="1"/>
</dbReference>
<evidence type="ECO:0000313" key="2">
    <source>
        <dbReference type="Proteomes" id="UP000050398"/>
    </source>
</evidence>
<dbReference type="PATRIC" id="fig|218284.4.peg.4320"/>
<organism evidence="1 2">
    <name type="scientific">Rossellomorea vietnamensis</name>
    <dbReference type="NCBI Taxonomy" id="218284"/>
    <lineage>
        <taxon>Bacteria</taxon>
        <taxon>Bacillati</taxon>
        <taxon>Bacillota</taxon>
        <taxon>Bacilli</taxon>
        <taxon>Bacillales</taxon>
        <taxon>Bacillaceae</taxon>
        <taxon>Rossellomorea</taxon>
    </lineage>
</organism>
<evidence type="ECO:0008006" key="3">
    <source>
        <dbReference type="Google" id="ProtNLM"/>
    </source>
</evidence>
<dbReference type="OrthoDB" id="2361576at2"/>
<dbReference type="EMBL" id="LIXZ01000009">
    <property type="protein sequence ID" value="KPL59101.1"/>
    <property type="molecule type" value="Genomic_DNA"/>
</dbReference>
<dbReference type="Pfam" id="PF10763">
    <property type="entry name" value="DUF2584"/>
    <property type="match status" value="1"/>
</dbReference>
<dbReference type="InterPro" id="IPR019699">
    <property type="entry name" value="DUF2584"/>
</dbReference>
<dbReference type="Proteomes" id="UP000050398">
    <property type="component" value="Unassembled WGS sequence"/>
</dbReference>